<organism evidence="5">
    <name type="scientific">hydrothermal vent metagenome</name>
    <dbReference type="NCBI Taxonomy" id="652676"/>
    <lineage>
        <taxon>unclassified sequences</taxon>
        <taxon>metagenomes</taxon>
        <taxon>ecological metagenomes</taxon>
    </lineage>
</organism>
<reference evidence="5" key="1">
    <citation type="submission" date="2018-06" db="EMBL/GenBank/DDBJ databases">
        <authorList>
            <person name="Zhirakovskaya E."/>
        </authorList>
    </citation>
    <scope>NUCLEOTIDE SEQUENCE</scope>
</reference>
<proteinExistence type="predicted"/>
<dbReference type="Pfam" id="PF00702">
    <property type="entry name" value="Hydrolase"/>
    <property type="match status" value="1"/>
</dbReference>
<evidence type="ECO:0000256" key="4">
    <source>
        <dbReference type="ARBA" id="ARBA00022842"/>
    </source>
</evidence>
<dbReference type="EMBL" id="UOFR01000034">
    <property type="protein sequence ID" value="VAW95516.1"/>
    <property type="molecule type" value="Genomic_DNA"/>
</dbReference>
<name>A0A3B1AS13_9ZZZZ</name>
<keyword evidence="4" id="KW-0460">Magnesium</keyword>
<dbReference type="PANTHER" id="PTHR46470:SF2">
    <property type="entry name" value="GLYCERALDEHYDE 3-PHOSPHATE PHOSPHATASE"/>
    <property type="match status" value="1"/>
</dbReference>
<sequence length="213" mass="24026">MFGEDNFSDAEDYSIHYHEIGGGLETEEINNIIRSIYSFLEKIYPDKQYQHKFPSIKNTLEKIINIEISDHEVAKIIDTFAYHEIGYIPDKYIEVLHSLNKNYRLSVVIDIWSPKSAWLNLFKIHGIDKLFLASSFSSDHGMVKPSPGPFELVINKLSLPKEECLVIGDSVRRDLGGASAAKIDCVLVGGANHSDAAGCYENLIELSHDLLRN</sequence>
<gene>
    <name evidence="5" type="ORF">MNBD_GAMMA21-1473</name>
</gene>
<dbReference type="Gene3D" id="1.10.150.240">
    <property type="entry name" value="Putative phosphatase, domain 2"/>
    <property type="match status" value="1"/>
</dbReference>
<dbReference type="InterPro" id="IPR051400">
    <property type="entry name" value="HAD-like_hydrolase"/>
</dbReference>
<dbReference type="AlphaFoldDB" id="A0A3B1AS13"/>
<evidence type="ECO:0000256" key="2">
    <source>
        <dbReference type="ARBA" id="ARBA00022723"/>
    </source>
</evidence>
<dbReference type="InterPro" id="IPR036412">
    <property type="entry name" value="HAD-like_sf"/>
</dbReference>
<keyword evidence="3" id="KW-0378">Hydrolase</keyword>
<dbReference type="SUPFAM" id="SSF56784">
    <property type="entry name" value="HAD-like"/>
    <property type="match status" value="1"/>
</dbReference>
<dbReference type="GO" id="GO:0044281">
    <property type="term" value="P:small molecule metabolic process"/>
    <property type="evidence" value="ECO:0007669"/>
    <property type="project" value="UniProtKB-ARBA"/>
</dbReference>
<keyword evidence="2" id="KW-0479">Metal-binding</keyword>
<dbReference type="PANTHER" id="PTHR46470">
    <property type="entry name" value="N-ACYLNEURAMINATE-9-PHOSPHATASE"/>
    <property type="match status" value="1"/>
</dbReference>
<protein>
    <submittedName>
        <fullName evidence="5">Uncharacterized protein</fullName>
    </submittedName>
</protein>
<dbReference type="InterPro" id="IPR023198">
    <property type="entry name" value="PGP-like_dom2"/>
</dbReference>
<dbReference type="GO" id="GO:0016791">
    <property type="term" value="F:phosphatase activity"/>
    <property type="evidence" value="ECO:0007669"/>
    <property type="project" value="TreeGrafter"/>
</dbReference>
<accession>A0A3B1AS13</accession>
<dbReference type="InterPro" id="IPR023214">
    <property type="entry name" value="HAD_sf"/>
</dbReference>
<dbReference type="GO" id="GO:0046872">
    <property type="term" value="F:metal ion binding"/>
    <property type="evidence" value="ECO:0007669"/>
    <property type="project" value="UniProtKB-KW"/>
</dbReference>
<dbReference type="NCBIfam" id="TIGR01549">
    <property type="entry name" value="HAD-SF-IA-v1"/>
    <property type="match status" value="1"/>
</dbReference>
<evidence type="ECO:0000256" key="3">
    <source>
        <dbReference type="ARBA" id="ARBA00022801"/>
    </source>
</evidence>
<dbReference type="InterPro" id="IPR006439">
    <property type="entry name" value="HAD-SF_hydro_IA"/>
</dbReference>
<dbReference type="Gene3D" id="3.40.50.1000">
    <property type="entry name" value="HAD superfamily/HAD-like"/>
    <property type="match status" value="1"/>
</dbReference>
<comment type="cofactor">
    <cofactor evidence="1">
        <name>Mg(2+)</name>
        <dbReference type="ChEBI" id="CHEBI:18420"/>
    </cofactor>
</comment>
<evidence type="ECO:0000313" key="5">
    <source>
        <dbReference type="EMBL" id="VAW95516.1"/>
    </source>
</evidence>
<evidence type="ECO:0000256" key="1">
    <source>
        <dbReference type="ARBA" id="ARBA00001946"/>
    </source>
</evidence>